<sequence length="289" mass="31478">MPDNDTPPTGAFSQKHGNPTPDGSPPHQVPPLGVGAIFRDTFSILLRQIVPIITIGFVATVISTQIYAQMGPFKLQLDLPSVIAARVILFAIPQIAIYATIAAFVVRLSYDAKLERPVKIKRYILPTITSAFVLTILGVIVMTTLLGSMFLTLYLDVLSTLEIIILARAGFWLLLWLWAPISIIGAIIVIERTGIRGLSRSLTLTRSYRWVTAGVLYLAVACLFLFHVAYGFLVAWIAGISSLSAAKLLGSAFDSLGVVIFCILITLIYARLCEIKEGVSLDRIDAVFG</sequence>
<feature type="transmembrane region" description="Helical" evidence="2">
    <location>
        <begin position="210"/>
        <end position="237"/>
    </location>
</feature>
<proteinExistence type="predicted"/>
<keyword evidence="2" id="KW-1133">Transmembrane helix</keyword>
<dbReference type="EMBL" id="JABFCZ010000011">
    <property type="protein sequence ID" value="MBD1546854.1"/>
    <property type="molecule type" value="Genomic_DNA"/>
</dbReference>
<comment type="caution">
    <text evidence="3">The sequence shown here is derived from an EMBL/GenBank/DDBJ whole genome shotgun (WGS) entry which is preliminary data.</text>
</comment>
<feature type="transmembrane region" description="Helical" evidence="2">
    <location>
        <begin position="249"/>
        <end position="270"/>
    </location>
</feature>
<dbReference type="Proteomes" id="UP000598467">
    <property type="component" value="Unassembled WGS sequence"/>
</dbReference>
<keyword evidence="2" id="KW-0812">Transmembrane</keyword>
<keyword evidence="2" id="KW-0472">Membrane</keyword>
<dbReference type="AlphaFoldDB" id="A0A926NWZ5"/>
<reference evidence="3" key="1">
    <citation type="submission" date="2020-05" db="EMBL/GenBank/DDBJ databases">
        <title>Identification of trans-AT polyketide cluster in two marine bacteria, producers of a novel glutaramide-containing polyketide sesbanimide D and analogs.</title>
        <authorList>
            <person name="Kacar D."/>
            <person name="Rodriguez P."/>
            <person name="Canedo L."/>
            <person name="Gonzalez E."/>
            <person name="Galan B."/>
            <person name="De La Calle F."/>
            <person name="Garcia J.L."/>
        </authorList>
    </citation>
    <scope>NUCLEOTIDE SEQUENCE</scope>
    <source>
        <strain evidence="3">PHM038</strain>
    </source>
</reference>
<name>A0A926NWZ5_9HYPH</name>
<evidence type="ECO:0000256" key="2">
    <source>
        <dbReference type="SAM" id="Phobius"/>
    </source>
</evidence>
<feature type="transmembrane region" description="Helical" evidence="2">
    <location>
        <begin position="49"/>
        <end position="68"/>
    </location>
</feature>
<organism evidence="3 4">
    <name type="scientific">Roseibium aggregatum</name>
    <dbReference type="NCBI Taxonomy" id="187304"/>
    <lineage>
        <taxon>Bacteria</taxon>
        <taxon>Pseudomonadati</taxon>
        <taxon>Pseudomonadota</taxon>
        <taxon>Alphaproteobacteria</taxon>
        <taxon>Hyphomicrobiales</taxon>
        <taxon>Stappiaceae</taxon>
        <taxon>Roseibium</taxon>
    </lineage>
</organism>
<evidence type="ECO:0000256" key="1">
    <source>
        <dbReference type="SAM" id="MobiDB-lite"/>
    </source>
</evidence>
<protein>
    <recommendedName>
        <fullName evidence="5">Glycerophosphoryl diester phosphodiesterase membrane domain-containing protein</fullName>
    </recommendedName>
</protein>
<feature type="transmembrane region" description="Helical" evidence="2">
    <location>
        <begin position="171"/>
        <end position="190"/>
    </location>
</feature>
<evidence type="ECO:0008006" key="5">
    <source>
        <dbReference type="Google" id="ProtNLM"/>
    </source>
</evidence>
<evidence type="ECO:0000313" key="3">
    <source>
        <dbReference type="EMBL" id="MBD1546854.1"/>
    </source>
</evidence>
<feature type="transmembrane region" description="Helical" evidence="2">
    <location>
        <begin position="131"/>
        <end position="151"/>
    </location>
</feature>
<evidence type="ECO:0000313" key="4">
    <source>
        <dbReference type="Proteomes" id="UP000598467"/>
    </source>
</evidence>
<accession>A0A926NWZ5</accession>
<feature type="transmembrane region" description="Helical" evidence="2">
    <location>
        <begin position="88"/>
        <end position="110"/>
    </location>
</feature>
<feature type="region of interest" description="Disordered" evidence="1">
    <location>
        <begin position="1"/>
        <end position="26"/>
    </location>
</feature>
<gene>
    <name evidence="3" type="ORF">HK439_11315</name>
</gene>